<dbReference type="AlphaFoldDB" id="A0A124RPP9"/>
<evidence type="ECO:0000313" key="2">
    <source>
        <dbReference type="Proteomes" id="UP000243975"/>
    </source>
</evidence>
<organism evidence="1 2">
    <name type="scientific">Cynara cardunculus var. scolymus</name>
    <name type="common">Globe artichoke</name>
    <name type="synonym">Cynara scolymus</name>
    <dbReference type="NCBI Taxonomy" id="59895"/>
    <lineage>
        <taxon>Eukaryota</taxon>
        <taxon>Viridiplantae</taxon>
        <taxon>Streptophyta</taxon>
        <taxon>Embryophyta</taxon>
        <taxon>Tracheophyta</taxon>
        <taxon>Spermatophyta</taxon>
        <taxon>Magnoliopsida</taxon>
        <taxon>eudicotyledons</taxon>
        <taxon>Gunneridae</taxon>
        <taxon>Pentapetalae</taxon>
        <taxon>asterids</taxon>
        <taxon>campanulids</taxon>
        <taxon>Asterales</taxon>
        <taxon>Asteraceae</taxon>
        <taxon>Carduoideae</taxon>
        <taxon>Cardueae</taxon>
        <taxon>Carduinae</taxon>
        <taxon>Cynara</taxon>
    </lineage>
</organism>
<dbReference type="Gramene" id="KVH22045">
    <property type="protein sequence ID" value="KVH22045"/>
    <property type="gene ID" value="Ccrd_025884"/>
</dbReference>
<gene>
    <name evidence="1" type="ORF">Ccrd_025884</name>
</gene>
<comment type="caution">
    <text evidence="1">The sequence shown here is derived from an EMBL/GenBank/DDBJ whole genome shotgun (WGS) entry which is preliminary data.</text>
</comment>
<dbReference type="Proteomes" id="UP000243975">
    <property type="component" value="Unassembled WGS sequence"/>
</dbReference>
<protein>
    <submittedName>
        <fullName evidence="1">Uncharacterized protein</fullName>
    </submittedName>
</protein>
<accession>A0A124RPP9</accession>
<evidence type="ECO:0000313" key="1">
    <source>
        <dbReference type="EMBL" id="KVH22045.1"/>
    </source>
</evidence>
<sequence length="26" mass="2956">MGFKGTRNPSWRFLCLISCAIQILSL</sequence>
<name>A0A124RPP9_CYNCS</name>
<keyword evidence="2" id="KW-1185">Reference proteome</keyword>
<dbReference type="EMBL" id="LEKV01007041">
    <property type="protein sequence ID" value="KVH22045.1"/>
    <property type="molecule type" value="Genomic_DNA"/>
</dbReference>
<reference evidence="1 2" key="1">
    <citation type="journal article" date="2016" name="Sci. Rep.">
        <title>The genome sequence of the outbreeding globe artichoke constructed de novo incorporating a phase-aware low-pass sequencing strategy of F1 progeny.</title>
        <authorList>
            <person name="Scaglione D."/>
            <person name="Reyes-Chin-Wo S."/>
            <person name="Acquadro A."/>
            <person name="Froenicke L."/>
            <person name="Portis E."/>
            <person name="Beitel C."/>
            <person name="Tirone M."/>
            <person name="Mauro R."/>
            <person name="Lo Monaco A."/>
            <person name="Mauromicale G."/>
            <person name="Faccioli P."/>
            <person name="Cattivelli L."/>
            <person name="Rieseberg L."/>
            <person name="Michelmore R."/>
            <person name="Lanteri S."/>
        </authorList>
    </citation>
    <scope>NUCLEOTIDE SEQUENCE [LARGE SCALE GENOMIC DNA]</scope>
    <source>
        <strain evidence="1">2C</strain>
    </source>
</reference>
<proteinExistence type="predicted"/>